<dbReference type="VEuPathDB" id="FungiDB:MELLADRAFT_94530"/>
<reference evidence="2" key="1">
    <citation type="journal article" date="2011" name="Proc. Natl. Acad. Sci. U.S.A.">
        <title>Obligate biotrophy features unraveled by the genomic analysis of rust fungi.</title>
        <authorList>
            <person name="Duplessis S."/>
            <person name="Cuomo C.A."/>
            <person name="Lin Y.-C."/>
            <person name="Aerts A."/>
            <person name="Tisserant E."/>
            <person name="Veneault-Fourrey C."/>
            <person name="Joly D.L."/>
            <person name="Hacquard S."/>
            <person name="Amselem J."/>
            <person name="Cantarel B.L."/>
            <person name="Chiu R."/>
            <person name="Coutinho P.M."/>
            <person name="Feau N."/>
            <person name="Field M."/>
            <person name="Frey P."/>
            <person name="Gelhaye E."/>
            <person name="Goldberg J."/>
            <person name="Grabherr M.G."/>
            <person name="Kodira C.D."/>
            <person name="Kohler A."/>
            <person name="Kuees U."/>
            <person name="Lindquist E.A."/>
            <person name="Lucas S.M."/>
            <person name="Mago R."/>
            <person name="Mauceli E."/>
            <person name="Morin E."/>
            <person name="Murat C."/>
            <person name="Pangilinan J.L."/>
            <person name="Park R."/>
            <person name="Pearson M."/>
            <person name="Quesneville H."/>
            <person name="Rouhier N."/>
            <person name="Sakthikumar S."/>
            <person name="Salamov A.A."/>
            <person name="Schmutz J."/>
            <person name="Selles B."/>
            <person name="Shapiro H."/>
            <person name="Tanguay P."/>
            <person name="Tuskan G.A."/>
            <person name="Henrissat B."/>
            <person name="Van de Peer Y."/>
            <person name="Rouze P."/>
            <person name="Ellis J.G."/>
            <person name="Dodds P.N."/>
            <person name="Schein J.E."/>
            <person name="Zhong S."/>
            <person name="Hamelin R.C."/>
            <person name="Grigoriev I.V."/>
            <person name="Szabo L.J."/>
            <person name="Martin F."/>
        </authorList>
    </citation>
    <scope>NUCLEOTIDE SEQUENCE [LARGE SCALE GENOMIC DNA]</scope>
    <source>
        <strain evidence="2">98AG31 / pathotype 3-4-7</strain>
    </source>
</reference>
<protein>
    <submittedName>
        <fullName evidence="1">Uncharacterized protein</fullName>
    </submittedName>
</protein>
<organism evidence="2">
    <name type="scientific">Melampsora larici-populina (strain 98AG31 / pathotype 3-4-7)</name>
    <name type="common">Poplar leaf rust fungus</name>
    <dbReference type="NCBI Taxonomy" id="747676"/>
    <lineage>
        <taxon>Eukaryota</taxon>
        <taxon>Fungi</taxon>
        <taxon>Dikarya</taxon>
        <taxon>Basidiomycota</taxon>
        <taxon>Pucciniomycotina</taxon>
        <taxon>Pucciniomycetes</taxon>
        <taxon>Pucciniales</taxon>
        <taxon>Melampsoraceae</taxon>
        <taxon>Melampsora</taxon>
    </lineage>
</organism>
<dbReference type="Proteomes" id="UP000001072">
    <property type="component" value="Unassembled WGS sequence"/>
</dbReference>
<sequence>MLIDLSSIHAEAHNEISSNQRRPPLDAPLQWGFNFMSNAKQDGYGFSSGFQEFWRSS</sequence>
<accession>F4RBR4</accession>
<proteinExistence type="predicted"/>
<evidence type="ECO:0000313" key="2">
    <source>
        <dbReference type="Proteomes" id="UP000001072"/>
    </source>
</evidence>
<dbReference type="KEGG" id="mlr:MELLADRAFT_94530"/>
<dbReference type="GeneID" id="18936911"/>
<dbReference type="RefSeq" id="XP_007406450.1">
    <property type="nucleotide sequence ID" value="XM_007406388.1"/>
</dbReference>
<dbReference type="HOGENOM" id="CLU_2996947_0_0_1"/>
<dbReference type="EMBL" id="GL883095">
    <property type="protein sequence ID" value="EGG10149.1"/>
    <property type="molecule type" value="Genomic_DNA"/>
</dbReference>
<gene>
    <name evidence="1" type="ORF">MELLADRAFT_94530</name>
</gene>
<evidence type="ECO:0000313" key="1">
    <source>
        <dbReference type="EMBL" id="EGG10149.1"/>
    </source>
</evidence>
<keyword evidence="2" id="KW-1185">Reference proteome</keyword>
<dbReference type="InParanoid" id="F4RBR4"/>
<name>F4RBR4_MELLP</name>
<dbReference type="AlphaFoldDB" id="F4RBR4"/>